<keyword evidence="2" id="KW-0378">Hydrolase</keyword>
<feature type="domain" description="Uracil-DNA glycosylase-like" evidence="4">
    <location>
        <begin position="5"/>
        <end position="163"/>
    </location>
</feature>
<dbReference type="InterPro" id="IPR036895">
    <property type="entry name" value="Uracil-DNA_glycosylase-like_sf"/>
</dbReference>
<dbReference type="AlphaFoldDB" id="W4MBR3"/>
<dbReference type="Gene3D" id="3.40.470.10">
    <property type="entry name" value="Uracil-DNA glycosylase-like domain"/>
    <property type="match status" value="1"/>
</dbReference>
<dbReference type="PANTHER" id="PTHR12159">
    <property type="entry name" value="G/T AND G/U MISMATCH-SPECIFIC DNA GLYCOSYLASE"/>
    <property type="match status" value="1"/>
</dbReference>
<dbReference type="GO" id="GO:0004844">
    <property type="term" value="F:uracil DNA N-glycosylase activity"/>
    <property type="evidence" value="ECO:0007669"/>
    <property type="project" value="TreeGrafter"/>
</dbReference>
<dbReference type="HOGENOM" id="CLU_042829_3_2_7"/>
<dbReference type="SMART" id="SM00986">
    <property type="entry name" value="UDG"/>
    <property type="match status" value="1"/>
</dbReference>
<sequence length="176" mass="19416">MQSLPDYLQPNLNLVFVGFNPGTRSARIGHYYAGPGNLFWPLLYETGLIPAPLTYRDDARLVEHGIGLTDLVKRSTPSSADLSTTEARAGAVVLERKLLQYSPVVVCFNGKGVYGWYRGLRQVALGVQDDTIGRSRVFVVPSTSARNGRISRAEKAERFRTLARFVSRSTELAGRA</sequence>
<evidence type="ECO:0000259" key="4">
    <source>
        <dbReference type="SMART" id="SM00986"/>
    </source>
</evidence>
<gene>
    <name evidence="5" type="ORF">ETSY2_10030</name>
</gene>
<keyword evidence="6" id="KW-1185">Reference proteome</keyword>
<comment type="caution">
    <text evidence="5">The sequence shown here is derived from an EMBL/GenBank/DDBJ whole genome shotgun (WGS) entry which is preliminary data.</text>
</comment>
<dbReference type="GO" id="GO:0006285">
    <property type="term" value="P:base-excision repair, AP site formation"/>
    <property type="evidence" value="ECO:0007669"/>
    <property type="project" value="InterPro"/>
</dbReference>
<evidence type="ECO:0000256" key="3">
    <source>
        <dbReference type="ARBA" id="ARBA00023204"/>
    </source>
</evidence>
<evidence type="ECO:0000256" key="1">
    <source>
        <dbReference type="ARBA" id="ARBA00022763"/>
    </source>
</evidence>
<evidence type="ECO:0000313" key="6">
    <source>
        <dbReference type="Proteomes" id="UP000019140"/>
    </source>
</evidence>
<dbReference type="CDD" id="cd10028">
    <property type="entry name" value="UDG-F2_TDG_MUG"/>
    <property type="match status" value="1"/>
</dbReference>
<evidence type="ECO:0000313" key="5">
    <source>
        <dbReference type="EMBL" id="ETX07645.1"/>
    </source>
</evidence>
<name>W4MBR3_9BACT</name>
<dbReference type="EMBL" id="AZHX01000410">
    <property type="protein sequence ID" value="ETX07645.1"/>
    <property type="molecule type" value="Genomic_DNA"/>
</dbReference>
<proteinExistence type="predicted"/>
<keyword evidence="1" id="KW-0227">DNA damage</keyword>
<keyword evidence="3" id="KW-0234">DNA repair</keyword>
<dbReference type="InterPro" id="IPR015637">
    <property type="entry name" value="MUG/TDG"/>
</dbReference>
<protein>
    <recommendedName>
        <fullName evidence="4">Uracil-DNA glycosylase-like domain-containing protein</fullName>
    </recommendedName>
</protein>
<dbReference type="InterPro" id="IPR005122">
    <property type="entry name" value="Uracil-DNA_glycosylase-like"/>
</dbReference>
<dbReference type="SUPFAM" id="SSF52141">
    <property type="entry name" value="Uracil-DNA glycosylase-like"/>
    <property type="match status" value="1"/>
</dbReference>
<dbReference type="Proteomes" id="UP000019140">
    <property type="component" value="Unassembled WGS sequence"/>
</dbReference>
<dbReference type="SMART" id="SM00987">
    <property type="entry name" value="UreE_C"/>
    <property type="match status" value="1"/>
</dbReference>
<accession>W4MBR3</accession>
<dbReference type="PANTHER" id="PTHR12159:SF9">
    <property type="entry name" value="G_T MISMATCH-SPECIFIC THYMINE DNA GLYCOSYLASE"/>
    <property type="match status" value="1"/>
</dbReference>
<dbReference type="GO" id="GO:0008263">
    <property type="term" value="F:pyrimidine-specific mismatch base pair DNA N-glycosylase activity"/>
    <property type="evidence" value="ECO:0007669"/>
    <property type="project" value="TreeGrafter"/>
</dbReference>
<dbReference type="Pfam" id="PF03167">
    <property type="entry name" value="UDG"/>
    <property type="match status" value="1"/>
</dbReference>
<dbReference type="PATRIC" id="fig|1429439.4.peg.1715"/>
<organism evidence="5 6">
    <name type="scientific">Candidatus Entotheonella gemina</name>
    <dbReference type="NCBI Taxonomy" id="1429439"/>
    <lineage>
        <taxon>Bacteria</taxon>
        <taxon>Pseudomonadati</taxon>
        <taxon>Nitrospinota/Tectimicrobiota group</taxon>
        <taxon>Candidatus Tectimicrobiota</taxon>
        <taxon>Candidatus Entotheonellia</taxon>
        <taxon>Candidatus Entotheonellales</taxon>
        <taxon>Candidatus Entotheonellaceae</taxon>
        <taxon>Candidatus Entotheonella</taxon>
    </lineage>
</organism>
<evidence type="ECO:0000256" key="2">
    <source>
        <dbReference type="ARBA" id="ARBA00022801"/>
    </source>
</evidence>
<reference evidence="5 6" key="1">
    <citation type="journal article" date="2014" name="Nature">
        <title>An environmental bacterial taxon with a large and distinct metabolic repertoire.</title>
        <authorList>
            <person name="Wilson M.C."/>
            <person name="Mori T."/>
            <person name="Ruckert C."/>
            <person name="Uria A.R."/>
            <person name="Helf M.J."/>
            <person name="Takada K."/>
            <person name="Gernert C."/>
            <person name="Steffens U.A."/>
            <person name="Heycke N."/>
            <person name="Schmitt S."/>
            <person name="Rinke C."/>
            <person name="Helfrich E.J."/>
            <person name="Brachmann A.O."/>
            <person name="Gurgui C."/>
            <person name="Wakimoto T."/>
            <person name="Kracht M."/>
            <person name="Crusemann M."/>
            <person name="Hentschel U."/>
            <person name="Abe I."/>
            <person name="Matsunaga S."/>
            <person name="Kalinowski J."/>
            <person name="Takeyama H."/>
            <person name="Piel J."/>
        </authorList>
    </citation>
    <scope>NUCLEOTIDE SEQUENCE [LARGE SCALE GENOMIC DNA]</scope>
    <source>
        <strain evidence="6">TSY2</strain>
    </source>
</reference>